<evidence type="ECO:0000256" key="6">
    <source>
        <dbReference type="ARBA" id="ARBA00022737"/>
    </source>
</evidence>
<comment type="cofactor">
    <cofactor evidence="1">
        <name>Zn(2+)</name>
        <dbReference type="ChEBI" id="CHEBI:29105"/>
    </cofactor>
</comment>
<dbReference type="GO" id="GO:0005953">
    <property type="term" value="C:CAAX-protein geranylgeranyltransferase complex"/>
    <property type="evidence" value="ECO:0007669"/>
    <property type="project" value="TreeGrafter"/>
</dbReference>
<keyword evidence="7" id="KW-0862">Zinc</keyword>
<dbReference type="PANTHER" id="PTHR11774">
    <property type="entry name" value="GERANYLGERANYL TRANSFERASE TYPE BETA SUBUNIT"/>
    <property type="match status" value="1"/>
</dbReference>
<dbReference type="Proteomes" id="UP000829364">
    <property type="component" value="Chromosome 2"/>
</dbReference>
<evidence type="ECO:0000256" key="1">
    <source>
        <dbReference type="ARBA" id="ARBA00001947"/>
    </source>
</evidence>
<evidence type="ECO:0000313" key="9">
    <source>
        <dbReference type="EMBL" id="UNI17077.1"/>
    </source>
</evidence>
<dbReference type="InterPro" id="IPR008930">
    <property type="entry name" value="Terpenoid_cyclase/PrenylTrfase"/>
</dbReference>
<feature type="domain" description="Prenyltransferase alpha-alpha toroid" evidence="8">
    <location>
        <begin position="4"/>
        <end position="396"/>
    </location>
</feature>
<dbReference type="EMBL" id="CP086355">
    <property type="protein sequence ID" value="UNI17077.1"/>
    <property type="molecule type" value="Genomic_DNA"/>
</dbReference>
<keyword evidence="6" id="KW-0677">Repeat</keyword>
<sequence length="435" mass="47188">MAGLDTARHTKYWQRCYSSFLPSAYTANDSTRLTFAFFIVSALDLLRPSADAATAPPPSAAQRAAVRAWVLALQHPDGGFCGSPTHALRDRPARGAANLAATFFALLLLALAAGGGDGDGDLAEAGAEAQARAAFAGVERRKLLRWLRRLQRRDGSFGQVLWEGEAVGGRDMRHSYLASCIRWMLRGEGDGAEEDIDVEGMVAHIRRCQTFDGGLAEASEHESHAGYAYCGIAALYMLDRPWSSSSAAPKEAAMKAGIGCRDRLVRFLAHRQFEYLAKQEEEGDDASDDENFIESTLGELNLDDGCACVGFNGRWNKKADTCYTWWVGGTLAMLDSLDVVNAAPSQRYLVDVTQHRIGGFGKAVGSPPDIYHSYLGLAALALLGESGLKEFDMGLCCSRDTARKVELARAGLLEREEKKVFDEDGFWEAAGAPSR</sequence>
<dbReference type="GO" id="GO:0046872">
    <property type="term" value="F:metal ion binding"/>
    <property type="evidence" value="ECO:0007669"/>
    <property type="project" value="UniProtKB-KW"/>
</dbReference>
<dbReference type="InterPro" id="IPR001330">
    <property type="entry name" value="Prenyltrans"/>
</dbReference>
<dbReference type="SUPFAM" id="SSF48239">
    <property type="entry name" value="Terpenoid cyclases/Protein prenyltransferases"/>
    <property type="match status" value="1"/>
</dbReference>
<comment type="similarity">
    <text evidence="2">Belongs to the protein prenyltransferase subunit beta family.</text>
</comment>
<evidence type="ECO:0000256" key="4">
    <source>
        <dbReference type="ARBA" id="ARBA00022679"/>
    </source>
</evidence>
<name>A0A9Q8QE56_9HYPO</name>
<evidence type="ECO:0000313" key="10">
    <source>
        <dbReference type="Proteomes" id="UP000829364"/>
    </source>
</evidence>
<dbReference type="GeneID" id="72065412"/>
<dbReference type="GO" id="GO:0004662">
    <property type="term" value="F:CAAX-protein geranylgeranyltransferase activity"/>
    <property type="evidence" value="ECO:0007669"/>
    <property type="project" value="UniProtKB-EC"/>
</dbReference>
<dbReference type="AlphaFoldDB" id="A0A9Q8QE56"/>
<evidence type="ECO:0000256" key="7">
    <source>
        <dbReference type="ARBA" id="ARBA00022833"/>
    </source>
</evidence>
<accession>A0A9Q8QE56</accession>
<evidence type="ECO:0000256" key="2">
    <source>
        <dbReference type="ARBA" id="ARBA00010497"/>
    </source>
</evidence>
<keyword evidence="5" id="KW-0479">Metal-binding</keyword>
<dbReference type="OrthoDB" id="24893at2759"/>
<keyword evidence="4 9" id="KW-0808">Transferase</keyword>
<proteinExistence type="inferred from homology"/>
<dbReference type="Gene3D" id="1.50.10.20">
    <property type="match status" value="1"/>
</dbReference>
<dbReference type="PANTHER" id="PTHR11774:SF4">
    <property type="entry name" value="GERANYLGERANYL TRANSFERASE TYPE-1 SUBUNIT BETA"/>
    <property type="match status" value="1"/>
</dbReference>
<evidence type="ECO:0000256" key="3">
    <source>
        <dbReference type="ARBA" id="ARBA00022602"/>
    </source>
</evidence>
<evidence type="ECO:0000259" key="8">
    <source>
        <dbReference type="Pfam" id="PF00432"/>
    </source>
</evidence>
<dbReference type="KEGG" id="ptkz:JDV02_003455"/>
<organism evidence="9 10">
    <name type="scientific">Purpureocillium takamizusanense</name>
    <dbReference type="NCBI Taxonomy" id="2060973"/>
    <lineage>
        <taxon>Eukaryota</taxon>
        <taxon>Fungi</taxon>
        <taxon>Dikarya</taxon>
        <taxon>Ascomycota</taxon>
        <taxon>Pezizomycotina</taxon>
        <taxon>Sordariomycetes</taxon>
        <taxon>Hypocreomycetidae</taxon>
        <taxon>Hypocreales</taxon>
        <taxon>Ophiocordycipitaceae</taxon>
        <taxon>Purpureocillium</taxon>
    </lineage>
</organism>
<evidence type="ECO:0000256" key="5">
    <source>
        <dbReference type="ARBA" id="ARBA00022723"/>
    </source>
</evidence>
<dbReference type="InterPro" id="IPR045089">
    <property type="entry name" value="PGGT1B-like"/>
</dbReference>
<reference evidence="9" key="1">
    <citation type="submission" date="2021-11" db="EMBL/GenBank/DDBJ databases">
        <title>Purpureocillium_takamizusanense_genome.</title>
        <authorList>
            <person name="Nguyen N.-H."/>
        </authorList>
    </citation>
    <scope>NUCLEOTIDE SEQUENCE</scope>
    <source>
        <strain evidence="9">PT3</strain>
    </source>
</reference>
<dbReference type="Pfam" id="PF00432">
    <property type="entry name" value="Prenyltrans"/>
    <property type="match status" value="1"/>
</dbReference>
<protein>
    <submittedName>
        <fullName evidence="9">Protein geranylgeranyltransferase type I</fullName>
        <ecNumber evidence="9">2.5.1.59</ecNumber>
    </submittedName>
</protein>
<keyword evidence="10" id="KW-1185">Reference proteome</keyword>
<dbReference type="EC" id="2.5.1.59" evidence="9"/>
<keyword evidence="3" id="KW-0637">Prenyltransferase</keyword>
<gene>
    <name evidence="9" type="primary">CDC43</name>
    <name evidence="9" type="ORF">JDV02_003455</name>
</gene>
<dbReference type="RefSeq" id="XP_047840558.1">
    <property type="nucleotide sequence ID" value="XM_047984584.1"/>
</dbReference>